<dbReference type="AlphaFoldDB" id="A0A0G2AAY2"/>
<protein>
    <recommendedName>
        <fullName evidence="3">Fimbrial assembly family protein</fullName>
    </recommendedName>
</protein>
<comment type="caution">
    <text evidence="1">The sequence shown here is derived from an EMBL/GenBank/DDBJ whole genome shotgun (WGS) entry which is preliminary data.</text>
</comment>
<gene>
    <name evidence="1" type="ORF">UY74_C0071G0007</name>
</gene>
<reference evidence="1 2" key="1">
    <citation type="journal article" date="2015" name="Nature">
        <title>rRNA introns, odd ribosomes, and small enigmatic genomes across a large radiation of phyla.</title>
        <authorList>
            <person name="Brown C.T."/>
            <person name="Hug L.A."/>
            <person name="Thomas B.C."/>
            <person name="Sharon I."/>
            <person name="Castelle C.J."/>
            <person name="Singh A."/>
            <person name="Wilkins M.J."/>
            <person name="Williams K.H."/>
            <person name="Banfield J.F."/>
        </authorList>
    </citation>
    <scope>NUCLEOTIDE SEQUENCE [LARGE SCALE GENOMIC DNA]</scope>
</reference>
<dbReference type="Proteomes" id="UP000034445">
    <property type="component" value="Unassembled WGS sequence"/>
</dbReference>
<evidence type="ECO:0000313" key="1">
    <source>
        <dbReference type="EMBL" id="KKW29544.1"/>
    </source>
</evidence>
<dbReference type="EMBL" id="LCRF01000071">
    <property type="protein sequence ID" value="KKW29544.1"/>
    <property type="molecule type" value="Genomic_DNA"/>
</dbReference>
<evidence type="ECO:0000313" key="2">
    <source>
        <dbReference type="Proteomes" id="UP000034445"/>
    </source>
</evidence>
<name>A0A0G2AAY2_9BACT</name>
<organism evidence="1 2">
    <name type="scientific">Candidatus Kaiserbacteria bacterium GW2011_GWC2_52_8b</name>
    <dbReference type="NCBI Taxonomy" id="1618676"/>
    <lineage>
        <taxon>Bacteria</taxon>
        <taxon>Candidatus Kaiseribacteriota</taxon>
    </lineage>
</organism>
<accession>A0A0G2AAY2</accession>
<proteinExistence type="predicted"/>
<sequence length="177" mass="20151">MMMVELIPKRERKPIFGQVFFLIVSLAVLASATAAFLILQQLIANAHEELGRLEKTLTEDTRPLEEELSSRLLGYRRKTEILQGVLDERKAILPFFEILETTTHPGVFFRTFQGNPKTGVFTLEGEAQSFFALEQQRLAWENREEFESKLRDIRLGAGGSSLFTVEFTVNPGFLDVL</sequence>
<evidence type="ECO:0008006" key="3">
    <source>
        <dbReference type="Google" id="ProtNLM"/>
    </source>
</evidence>